<name>D5SHT4_DROME</name>
<accession>D5SHT4</accession>
<sequence>MQSQTGLSTRTLVPKKNKKKKKLSYETIRTIQMRKRNESNRSESKWPAVACRRTAKTRPHQYQYQYISAKVISWLFLAAPMVKDVH</sequence>
<organism evidence="2">
    <name type="scientific">Drosophila melanogaster</name>
    <name type="common">Fruit fly</name>
    <dbReference type="NCBI Taxonomy" id="7227"/>
    <lineage>
        <taxon>Eukaryota</taxon>
        <taxon>Metazoa</taxon>
        <taxon>Ecdysozoa</taxon>
        <taxon>Arthropoda</taxon>
        <taxon>Hexapoda</taxon>
        <taxon>Insecta</taxon>
        <taxon>Pterygota</taxon>
        <taxon>Neoptera</taxon>
        <taxon>Endopterygota</taxon>
        <taxon>Diptera</taxon>
        <taxon>Brachycera</taxon>
        <taxon>Muscomorpha</taxon>
        <taxon>Ephydroidea</taxon>
        <taxon>Drosophilidae</taxon>
        <taxon>Drosophila</taxon>
        <taxon>Sophophora</taxon>
    </lineage>
</organism>
<feature type="compositionally biased region" description="Polar residues" evidence="1">
    <location>
        <begin position="1"/>
        <end position="11"/>
    </location>
</feature>
<evidence type="ECO:0000313" key="2">
    <source>
        <dbReference type="EMBL" id="ADG46053.1"/>
    </source>
</evidence>
<reference evidence="2" key="1">
    <citation type="submission" date="2010-05" db="EMBL/GenBank/DDBJ databases">
        <authorList>
            <person name="Carlson J."/>
            <person name="Booth B."/>
            <person name="Frise E."/>
            <person name="Sandler J."/>
            <person name="Wan K."/>
            <person name="Yu C."/>
            <person name="Celniker S."/>
        </authorList>
    </citation>
    <scope>NUCLEOTIDE SEQUENCE</scope>
</reference>
<protein>
    <submittedName>
        <fullName evidence="2">MIP08155p</fullName>
    </submittedName>
</protein>
<feature type="region of interest" description="Disordered" evidence="1">
    <location>
        <begin position="1"/>
        <end position="20"/>
    </location>
</feature>
<dbReference type="AlphaFoldDB" id="D5SHT4"/>
<proteinExistence type="evidence at transcript level"/>
<dbReference type="EMBL" id="BT124885">
    <property type="protein sequence ID" value="ADG46053.1"/>
    <property type="molecule type" value="mRNA"/>
</dbReference>
<evidence type="ECO:0000256" key="1">
    <source>
        <dbReference type="SAM" id="MobiDB-lite"/>
    </source>
</evidence>